<feature type="transmembrane region" description="Helical" evidence="7">
    <location>
        <begin position="81"/>
        <end position="114"/>
    </location>
</feature>
<keyword evidence="2" id="KW-0813">Transport</keyword>
<comment type="subcellular location">
    <subcellularLocation>
        <location evidence="1">Cell inner membrane</location>
        <topology evidence="1">Multi-pass membrane protein</topology>
    </subcellularLocation>
</comment>
<evidence type="ECO:0000259" key="8">
    <source>
        <dbReference type="PROSITE" id="PS50928"/>
    </source>
</evidence>
<organism evidence="9 10">
    <name type="scientific">Erwinia aphidicola</name>
    <dbReference type="NCBI Taxonomy" id="68334"/>
    <lineage>
        <taxon>Bacteria</taxon>
        <taxon>Pseudomonadati</taxon>
        <taxon>Pseudomonadota</taxon>
        <taxon>Gammaproteobacteria</taxon>
        <taxon>Enterobacterales</taxon>
        <taxon>Erwiniaceae</taxon>
        <taxon>Erwinia</taxon>
    </lineage>
</organism>
<evidence type="ECO:0000256" key="7">
    <source>
        <dbReference type="SAM" id="Phobius"/>
    </source>
</evidence>
<feature type="domain" description="ABC transmembrane type-1" evidence="8">
    <location>
        <begin position="88"/>
        <end position="274"/>
    </location>
</feature>
<dbReference type="Gene3D" id="1.10.3720.10">
    <property type="entry name" value="MetI-like"/>
    <property type="match status" value="1"/>
</dbReference>
<evidence type="ECO:0000256" key="6">
    <source>
        <dbReference type="ARBA" id="ARBA00023136"/>
    </source>
</evidence>
<dbReference type="Proteomes" id="UP001306592">
    <property type="component" value="Unassembled WGS sequence"/>
</dbReference>
<feature type="transmembrane region" description="Helical" evidence="7">
    <location>
        <begin position="229"/>
        <end position="245"/>
    </location>
</feature>
<name>A0ABU8DG99_ERWAP</name>
<sequence length="293" mass="32449">MIGLIGNEQLDGMKQQHQALFAVQTRYLRKTALIAAAILLYYVFFFAAFGISWQQLTVGMGQLGHYFLRMFVWHDVANWPFAYYFGQIFITIAIVFAGTITATVIALPLSFLAARNVMHSPVLRPVALLMRRLLDILRGIDMAIWGLIFVRAVGMGPLAGVLAIIMQDVGLLGKLYAEGHEAVERSPGRGLTAVGANSLQKHRYGIFTQSFPAFLALSLYQIESNTRSAAVLGFVGAGGVGLVYAENMRLWNWDVVMFITLIMVVIVMAMDHLSAKLRKRYISGQAVPLFGQQ</sequence>
<accession>A0ABU8DG99</accession>
<dbReference type="InterPro" id="IPR035906">
    <property type="entry name" value="MetI-like_sf"/>
</dbReference>
<evidence type="ECO:0000256" key="4">
    <source>
        <dbReference type="ARBA" id="ARBA00022692"/>
    </source>
</evidence>
<dbReference type="PANTHER" id="PTHR30043:SF9">
    <property type="entry name" value="PHOSPHONATES TRANSPORT SYSTEM PERMEASE PROTEIN"/>
    <property type="match status" value="1"/>
</dbReference>
<evidence type="ECO:0000256" key="3">
    <source>
        <dbReference type="ARBA" id="ARBA00022519"/>
    </source>
</evidence>
<dbReference type="InterPro" id="IPR000515">
    <property type="entry name" value="MetI-like"/>
</dbReference>
<keyword evidence="3" id="KW-0997">Cell inner membrane</keyword>
<evidence type="ECO:0000313" key="10">
    <source>
        <dbReference type="Proteomes" id="UP001306592"/>
    </source>
</evidence>
<dbReference type="PROSITE" id="PS50928">
    <property type="entry name" value="ABC_TM1"/>
    <property type="match status" value="1"/>
</dbReference>
<evidence type="ECO:0000256" key="5">
    <source>
        <dbReference type="ARBA" id="ARBA00022989"/>
    </source>
</evidence>
<dbReference type="CDD" id="cd06261">
    <property type="entry name" value="TM_PBP2"/>
    <property type="match status" value="1"/>
</dbReference>
<proteinExistence type="predicted"/>
<feature type="transmembrane region" description="Helical" evidence="7">
    <location>
        <begin position="251"/>
        <end position="270"/>
    </location>
</feature>
<keyword evidence="6 7" id="KW-0472">Membrane</keyword>
<keyword evidence="5 7" id="KW-1133">Transmembrane helix</keyword>
<evidence type="ECO:0000313" key="9">
    <source>
        <dbReference type="EMBL" id="MEI2682542.1"/>
    </source>
</evidence>
<dbReference type="NCBIfam" id="TIGR01097">
    <property type="entry name" value="PhnE"/>
    <property type="match status" value="1"/>
</dbReference>
<gene>
    <name evidence="9" type="primary">phnE</name>
    <name evidence="9" type="ORF">V8N49_12855</name>
</gene>
<dbReference type="PANTHER" id="PTHR30043">
    <property type="entry name" value="PHOSPHONATES TRANSPORT SYSTEM PERMEASE PROTEIN"/>
    <property type="match status" value="1"/>
</dbReference>
<dbReference type="InterPro" id="IPR005769">
    <property type="entry name" value="PhnE/PtxC"/>
</dbReference>
<reference evidence="9 10" key="1">
    <citation type="submission" date="2024-02" db="EMBL/GenBank/DDBJ databases">
        <title>First report Erwinia aphidicola in onion in Chile.</title>
        <authorList>
            <person name="Valenzuela M."/>
            <person name="Pena M."/>
            <person name="Dutta B."/>
        </authorList>
    </citation>
    <scope>NUCLEOTIDE SEQUENCE [LARGE SCALE GENOMIC DNA]</scope>
    <source>
        <strain evidence="9 10">QCJ3A</strain>
    </source>
</reference>
<evidence type="ECO:0000256" key="2">
    <source>
        <dbReference type="ARBA" id="ARBA00022448"/>
    </source>
</evidence>
<evidence type="ECO:0000256" key="1">
    <source>
        <dbReference type="ARBA" id="ARBA00004429"/>
    </source>
</evidence>
<feature type="transmembrane region" description="Helical" evidence="7">
    <location>
        <begin position="142"/>
        <end position="166"/>
    </location>
</feature>
<keyword evidence="4 7" id="KW-0812">Transmembrane</keyword>
<dbReference type="RefSeq" id="WP_048915665.1">
    <property type="nucleotide sequence ID" value="NZ_JBANEI010000008.1"/>
</dbReference>
<keyword evidence="10" id="KW-1185">Reference proteome</keyword>
<comment type="caution">
    <text evidence="9">The sequence shown here is derived from an EMBL/GenBank/DDBJ whole genome shotgun (WGS) entry which is preliminary data.</text>
</comment>
<keyword evidence="3" id="KW-1003">Cell membrane</keyword>
<feature type="transmembrane region" description="Helical" evidence="7">
    <location>
        <begin position="32"/>
        <end position="53"/>
    </location>
</feature>
<dbReference type="SUPFAM" id="SSF161098">
    <property type="entry name" value="MetI-like"/>
    <property type="match status" value="1"/>
</dbReference>
<protein>
    <submittedName>
        <fullName evidence="9">Phosphonate ABC transporter, permease protein PhnE</fullName>
    </submittedName>
</protein>
<dbReference type="EMBL" id="JBANEI010000008">
    <property type="protein sequence ID" value="MEI2682542.1"/>
    <property type="molecule type" value="Genomic_DNA"/>
</dbReference>